<reference evidence="8 9" key="1">
    <citation type="journal article" date="2021" name="Elife">
        <title>Chloroplast acquisition without the gene transfer in kleptoplastic sea slugs, Plakobranchus ocellatus.</title>
        <authorList>
            <person name="Maeda T."/>
            <person name="Takahashi S."/>
            <person name="Yoshida T."/>
            <person name="Shimamura S."/>
            <person name="Takaki Y."/>
            <person name="Nagai Y."/>
            <person name="Toyoda A."/>
            <person name="Suzuki Y."/>
            <person name="Arimoto A."/>
            <person name="Ishii H."/>
            <person name="Satoh N."/>
            <person name="Nishiyama T."/>
            <person name="Hasebe M."/>
            <person name="Maruyama T."/>
            <person name="Minagawa J."/>
            <person name="Obokata J."/>
            <person name="Shigenobu S."/>
        </authorList>
    </citation>
    <scope>NUCLEOTIDE SEQUENCE [LARGE SCALE GENOMIC DNA]</scope>
</reference>
<dbReference type="SUPFAM" id="SSF46785">
    <property type="entry name" value="Winged helix' DNA-binding domain"/>
    <property type="match status" value="1"/>
</dbReference>
<evidence type="ECO:0000256" key="6">
    <source>
        <dbReference type="SAM" id="MobiDB-lite"/>
    </source>
</evidence>
<dbReference type="PANTHER" id="PTHR11849">
    <property type="entry name" value="ETS"/>
    <property type="match status" value="1"/>
</dbReference>
<evidence type="ECO:0000256" key="4">
    <source>
        <dbReference type="ARBA" id="ARBA00023242"/>
    </source>
</evidence>
<protein>
    <submittedName>
        <fullName evidence="8">DNA-binding protein D-ETS-3</fullName>
    </submittedName>
</protein>
<dbReference type="InterPro" id="IPR036388">
    <property type="entry name" value="WH-like_DNA-bd_sf"/>
</dbReference>
<dbReference type="Gene3D" id="1.10.10.10">
    <property type="entry name" value="Winged helix-like DNA-binding domain superfamily/Winged helix DNA-binding domain"/>
    <property type="match status" value="1"/>
</dbReference>
<evidence type="ECO:0000313" key="9">
    <source>
        <dbReference type="Proteomes" id="UP000762676"/>
    </source>
</evidence>
<feature type="domain" description="ETS" evidence="7">
    <location>
        <begin position="15"/>
        <end position="95"/>
    </location>
</feature>
<dbReference type="PANTHER" id="PTHR11849:SF304">
    <property type="entry name" value="DNA-BINDING PROTEIN D-ETS-3"/>
    <property type="match status" value="1"/>
</dbReference>
<keyword evidence="3 5" id="KW-0238">DNA-binding</keyword>
<dbReference type="SMART" id="SM00413">
    <property type="entry name" value="ETS"/>
    <property type="match status" value="1"/>
</dbReference>
<feature type="compositionally biased region" description="Low complexity" evidence="6">
    <location>
        <begin position="189"/>
        <end position="201"/>
    </location>
</feature>
<dbReference type="GO" id="GO:0005634">
    <property type="term" value="C:nucleus"/>
    <property type="evidence" value="ECO:0007669"/>
    <property type="project" value="UniProtKB-SubCell"/>
</dbReference>
<evidence type="ECO:0000259" key="7">
    <source>
        <dbReference type="PROSITE" id="PS50061"/>
    </source>
</evidence>
<dbReference type="GO" id="GO:0043565">
    <property type="term" value="F:sequence-specific DNA binding"/>
    <property type="evidence" value="ECO:0007669"/>
    <property type="project" value="InterPro"/>
</dbReference>
<gene>
    <name evidence="8" type="ORF">ElyMa_002727500</name>
</gene>
<dbReference type="Proteomes" id="UP000762676">
    <property type="component" value="Unassembled WGS sequence"/>
</dbReference>
<accession>A0AAV4HFP2</accession>
<dbReference type="PROSITE" id="PS50061">
    <property type="entry name" value="ETS_DOMAIN_3"/>
    <property type="match status" value="1"/>
</dbReference>
<dbReference type="InterPro" id="IPR000418">
    <property type="entry name" value="Ets_dom"/>
</dbReference>
<comment type="similarity">
    <text evidence="2 5">Belongs to the ETS family.</text>
</comment>
<dbReference type="InterPro" id="IPR036390">
    <property type="entry name" value="WH_DNA-bd_sf"/>
</dbReference>
<evidence type="ECO:0000313" key="8">
    <source>
        <dbReference type="EMBL" id="GFR96733.1"/>
    </source>
</evidence>
<comment type="caution">
    <text evidence="8">The sequence shown here is derived from an EMBL/GenBank/DDBJ whole genome shotgun (WGS) entry which is preliminary data.</text>
</comment>
<name>A0AAV4HFP2_9GAST</name>
<evidence type="ECO:0000256" key="5">
    <source>
        <dbReference type="RuleBase" id="RU004019"/>
    </source>
</evidence>
<dbReference type="InterPro" id="IPR046328">
    <property type="entry name" value="ETS_fam"/>
</dbReference>
<evidence type="ECO:0000256" key="3">
    <source>
        <dbReference type="ARBA" id="ARBA00023125"/>
    </source>
</evidence>
<dbReference type="FunFam" id="1.10.10.10:FF:000343">
    <property type="entry name" value="Ets at 65A, isoform C"/>
    <property type="match status" value="1"/>
</dbReference>
<dbReference type="PROSITE" id="PS00346">
    <property type="entry name" value="ETS_DOMAIN_2"/>
    <property type="match status" value="1"/>
</dbReference>
<comment type="subcellular location">
    <subcellularLocation>
        <location evidence="1 5">Nucleus</location>
    </subcellularLocation>
</comment>
<keyword evidence="4 5" id="KW-0539">Nucleus</keyword>
<dbReference type="AlphaFoldDB" id="A0AAV4HFP2"/>
<keyword evidence="9" id="KW-1185">Reference proteome</keyword>
<evidence type="ECO:0000256" key="2">
    <source>
        <dbReference type="ARBA" id="ARBA00005562"/>
    </source>
</evidence>
<proteinExistence type="inferred from homology"/>
<dbReference type="GO" id="GO:0000981">
    <property type="term" value="F:DNA-binding transcription factor activity, RNA polymerase II-specific"/>
    <property type="evidence" value="ECO:0007669"/>
    <property type="project" value="TreeGrafter"/>
</dbReference>
<dbReference type="Pfam" id="PF00178">
    <property type="entry name" value="Ets"/>
    <property type="match status" value="1"/>
</dbReference>
<dbReference type="GO" id="GO:0030154">
    <property type="term" value="P:cell differentiation"/>
    <property type="evidence" value="ECO:0007669"/>
    <property type="project" value="TreeGrafter"/>
</dbReference>
<dbReference type="PRINTS" id="PR00454">
    <property type="entry name" value="ETSDOMAIN"/>
</dbReference>
<evidence type="ECO:0000256" key="1">
    <source>
        <dbReference type="ARBA" id="ARBA00004123"/>
    </source>
</evidence>
<dbReference type="PROSITE" id="PS00345">
    <property type="entry name" value="ETS_DOMAIN_1"/>
    <property type="match status" value="1"/>
</dbReference>
<sequence length="309" mass="34434">MAACEALSLKGSGQIQLWQFLLELLSDARNGPCITWEGTQGEFKLVDPDEVARRWGERKSKPNMNYDKLSRALRYYYDKNIMTKVHGKRYAYKFDFAGLAQALQPSVPPPDAYTHHYVSSDWLLPHGYQHAPPTVNLTANHYHQPVTQVHQSIFGASPTHPAHPNSSSFYHHHYHHHRWSPTSGHNGVSGHYSPHYHSPTSAHHHHLQNSQPYPSLAPPASPTGAVSSCVTPTAAGQLPATPGPVVVATSSSQPIPLYHHQHNFHHKYANHAGYQLEHQPSHFRQNHQGSGIPIPGANHGLNSYMGTCY</sequence>
<feature type="region of interest" description="Disordered" evidence="6">
    <location>
        <begin position="181"/>
        <end position="224"/>
    </location>
</feature>
<organism evidence="8 9">
    <name type="scientific">Elysia marginata</name>
    <dbReference type="NCBI Taxonomy" id="1093978"/>
    <lineage>
        <taxon>Eukaryota</taxon>
        <taxon>Metazoa</taxon>
        <taxon>Spiralia</taxon>
        <taxon>Lophotrochozoa</taxon>
        <taxon>Mollusca</taxon>
        <taxon>Gastropoda</taxon>
        <taxon>Heterobranchia</taxon>
        <taxon>Euthyneura</taxon>
        <taxon>Panpulmonata</taxon>
        <taxon>Sacoglossa</taxon>
        <taxon>Placobranchoidea</taxon>
        <taxon>Plakobranchidae</taxon>
        <taxon>Elysia</taxon>
    </lineage>
</organism>
<dbReference type="EMBL" id="BMAT01005601">
    <property type="protein sequence ID" value="GFR96733.1"/>
    <property type="molecule type" value="Genomic_DNA"/>
</dbReference>